<dbReference type="OrthoDB" id="8062037at2759"/>
<name>A0A643C0P2_BALPH</name>
<proteinExistence type="predicted"/>
<protein>
    <submittedName>
        <fullName evidence="1">Uncharacterized protein</fullName>
    </submittedName>
</protein>
<comment type="caution">
    <text evidence="1">The sequence shown here is derived from an EMBL/GenBank/DDBJ whole genome shotgun (WGS) entry which is preliminary data.</text>
</comment>
<dbReference type="Proteomes" id="UP000437017">
    <property type="component" value="Unassembled WGS sequence"/>
</dbReference>
<gene>
    <name evidence="1" type="ORF">E2I00_000706</name>
</gene>
<dbReference type="AlphaFoldDB" id="A0A643C0P2"/>
<evidence type="ECO:0000313" key="2">
    <source>
        <dbReference type="Proteomes" id="UP000437017"/>
    </source>
</evidence>
<reference evidence="1 2" key="1">
    <citation type="journal article" date="2019" name="PLoS ONE">
        <title>Genomic analyses reveal an absence of contemporary introgressive admixture between fin whales and blue whales, despite known hybrids.</title>
        <authorList>
            <person name="Westbury M.V."/>
            <person name="Petersen B."/>
            <person name="Lorenzen E.D."/>
        </authorList>
    </citation>
    <scope>NUCLEOTIDE SEQUENCE [LARGE SCALE GENOMIC DNA]</scope>
    <source>
        <strain evidence="1">FinWhale-01</strain>
    </source>
</reference>
<evidence type="ECO:0000313" key="1">
    <source>
        <dbReference type="EMBL" id="KAB0393827.1"/>
    </source>
</evidence>
<keyword evidence="2" id="KW-1185">Reference proteome</keyword>
<organism evidence="1 2">
    <name type="scientific">Balaenoptera physalus</name>
    <name type="common">Fin whale</name>
    <name type="synonym">Balaena physalus</name>
    <dbReference type="NCBI Taxonomy" id="9770"/>
    <lineage>
        <taxon>Eukaryota</taxon>
        <taxon>Metazoa</taxon>
        <taxon>Chordata</taxon>
        <taxon>Craniata</taxon>
        <taxon>Vertebrata</taxon>
        <taxon>Euteleostomi</taxon>
        <taxon>Mammalia</taxon>
        <taxon>Eutheria</taxon>
        <taxon>Laurasiatheria</taxon>
        <taxon>Artiodactyla</taxon>
        <taxon>Whippomorpha</taxon>
        <taxon>Cetacea</taxon>
        <taxon>Mysticeti</taxon>
        <taxon>Balaenopteridae</taxon>
        <taxon>Balaenoptera</taxon>
    </lineage>
</organism>
<dbReference type="EMBL" id="SGJD01002965">
    <property type="protein sequence ID" value="KAB0393827.1"/>
    <property type="molecule type" value="Genomic_DNA"/>
</dbReference>
<sequence>MLLPHFVSCREFDSLSKDNVFENNRLVSPPDRWKPTRLCHVHLVQRYLADGKLYHRHCFRKASESTALTLPTPWPRSSLQQENLVEQGGGSGLVNVETPASPLIVRPSHMTSLGFHELMETWFLVT</sequence>
<accession>A0A643C0P2</accession>